<evidence type="ECO:0000256" key="1">
    <source>
        <dbReference type="SAM" id="Phobius"/>
    </source>
</evidence>
<dbReference type="RefSeq" id="WP_210159524.1">
    <property type="nucleotide sequence ID" value="NZ_JAFCNB010000029.1"/>
</dbReference>
<dbReference type="Proteomes" id="UP000674234">
    <property type="component" value="Unassembled WGS sequence"/>
</dbReference>
<comment type="caution">
    <text evidence="2">The sequence shown here is derived from an EMBL/GenBank/DDBJ whole genome shotgun (WGS) entry which is preliminary data.</text>
</comment>
<keyword evidence="1" id="KW-0472">Membrane</keyword>
<organism evidence="2 3">
    <name type="scientific">Microbispora oryzae</name>
    <dbReference type="NCBI Taxonomy" id="2806554"/>
    <lineage>
        <taxon>Bacteria</taxon>
        <taxon>Bacillati</taxon>
        <taxon>Actinomycetota</taxon>
        <taxon>Actinomycetes</taxon>
        <taxon>Streptosporangiales</taxon>
        <taxon>Streptosporangiaceae</taxon>
        <taxon>Microbispora</taxon>
    </lineage>
</organism>
<dbReference type="EMBL" id="JAFCNB010000029">
    <property type="protein sequence ID" value="MBP2708262.1"/>
    <property type="molecule type" value="Genomic_DNA"/>
</dbReference>
<dbReference type="InterPro" id="IPR013901">
    <property type="entry name" value="Anthrone_oxy"/>
</dbReference>
<evidence type="ECO:0000313" key="3">
    <source>
        <dbReference type="Proteomes" id="UP000674234"/>
    </source>
</evidence>
<protein>
    <submittedName>
        <fullName evidence="2">DUF1772 domain-containing protein</fullName>
    </submittedName>
</protein>
<gene>
    <name evidence="2" type="ORF">JOL79_31235</name>
</gene>
<feature type="transmembrane region" description="Helical" evidence="1">
    <location>
        <begin position="56"/>
        <end position="74"/>
    </location>
</feature>
<accession>A0A940WRG8</accession>
<name>A0A940WRG8_9ACTN</name>
<dbReference type="Pfam" id="PF08592">
    <property type="entry name" value="Anthrone_oxy"/>
    <property type="match status" value="1"/>
</dbReference>
<sequence>MWPTLLTTTSLVGAGIQAGALLMFLYGVCPTLRALDVPSWMRLHVSLDRSIERYMPALNLVTGGSTVILLFLAQDDLARWLRGLALACNIGLALISELANVRLNKVIASRSQSGQTEAMAEVRARWITWHGRRTAVISVGFLAYVAALLVETA</sequence>
<feature type="transmembrane region" description="Helical" evidence="1">
    <location>
        <begin position="133"/>
        <end position="150"/>
    </location>
</feature>
<dbReference type="AlphaFoldDB" id="A0A940WRG8"/>
<keyword evidence="1" id="KW-0812">Transmembrane</keyword>
<reference evidence="2" key="1">
    <citation type="submission" date="2021-02" db="EMBL/GenBank/DDBJ databases">
        <title>Draft genome sequence of Microbispora sp. RL4-1S isolated from rice leaves in Thailand.</title>
        <authorList>
            <person name="Muangham S."/>
            <person name="Duangmal K."/>
        </authorList>
    </citation>
    <scope>NUCLEOTIDE SEQUENCE</scope>
    <source>
        <strain evidence="2">RL4-1S</strain>
    </source>
</reference>
<feature type="transmembrane region" description="Helical" evidence="1">
    <location>
        <begin position="12"/>
        <end position="35"/>
    </location>
</feature>
<evidence type="ECO:0000313" key="2">
    <source>
        <dbReference type="EMBL" id="MBP2708262.1"/>
    </source>
</evidence>
<keyword evidence="3" id="KW-1185">Reference proteome</keyword>
<proteinExistence type="predicted"/>
<keyword evidence="1" id="KW-1133">Transmembrane helix</keyword>